<dbReference type="NCBIfam" id="NF041492">
    <property type="entry name" value="MobF"/>
    <property type="match status" value="1"/>
</dbReference>
<dbReference type="Pfam" id="PF13604">
    <property type="entry name" value="AAA_30"/>
    <property type="match status" value="1"/>
</dbReference>
<protein>
    <submittedName>
        <fullName evidence="3">Relaxase domain-containing protein</fullName>
    </submittedName>
</protein>
<dbReference type="EMBL" id="JADUOV010000001">
    <property type="protein sequence ID" value="MBH1788844.1"/>
    <property type="molecule type" value="Genomic_DNA"/>
</dbReference>
<dbReference type="Proteomes" id="UP000634179">
    <property type="component" value="Unassembled WGS sequence"/>
</dbReference>
<organism evidence="3 4">
    <name type="scientific">Stenotrophomonas maltophilia</name>
    <name type="common">Pseudomonas maltophilia</name>
    <name type="synonym">Xanthomonas maltophilia</name>
    <dbReference type="NCBI Taxonomy" id="40324"/>
    <lineage>
        <taxon>Bacteria</taxon>
        <taxon>Pseudomonadati</taxon>
        <taxon>Pseudomonadota</taxon>
        <taxon>Gammaproteobacteria</taxon>
        <taxon>Lysobacterales</taxon>
        <taxon>Lysobacteraceae</taxon>
        <taxon>Stenotrophomonas</taxon>
        <taxon>Stenotrophomonas maltophilia group</taxon>
    </lineage>
</organism>
<accession>A0AA41CCS2</accession>
<evidence type="ECO:0000259" key="2">
    <source>
        <dbReference type="Pfam" id="PF08751"/>
    </source>
</evidence>
<evidence type="ECO:0000313" key="3">
    <source>
        <dbReference type="EMBL" id="MBH1788844.1"/>
    </source>
</evidence>
<name>A0AA41CCS2_STEMA</name>
<feature type="domain" description="TrwC relaxase" evidence="2">
    <location>
        <begin position="28"/>
        <end position="325"/>
    </location>
</feature>
<comment type="caution">
    <text evidence="3">The sequence shown here is derived from an EMBL/GenBank/DDBJ whole genome shotgun (WGS) entry which is preliminary data.</text>
</comment>
<gene>
    <name evidence="3" type="ORF">I5V89_03045</name>
</gene>
<dbReference type="Gene3D" id="3.40.50.300">
    <property type="entry name" value="P-loop containing nucleotide triphosphate hydrolases"/>
    <property type="match status" value="2"/>
</dbReference>
<feature type="compositionally biased region" description="Polar residues" evidence="1">
    <location>
        <begin position="965"/>
        <end position="975"/>
    </location>
</feature>
<dbReference type="InterPro" id="IPR027417">
    <property type="entry name" value="P-loop_NTPase"/>
</dbReference>
<evidence type="ECO:0000256" key="1">
    <source>
        <dbReference type="SAM" id="MobiDB-lite"/>
    </source>
</evidence>
<dbReference type="SUPFAM" id="SSF52540">
    <property type="entry name" value="P-loop containing nucleoside triphosphate hydrolases"/>
    <property type="match status" value="2"/>
</dbReference>
<reference evidence="3" key="1">
    <citation type="submission" date="2020-11" db="EMBL/GenBank/DDBJ databases">
        <title>Enhanced detection system for hospital associated transmission using whole genome sequencing surveillance.</title>
        <authorList>
            <person name="Harrison L.H."/>
            <person name="Van Tyne D."/>
            <person name="Marsh J.W."/>
            <person name="Griffith M.P."/>
            <person name="Snyder D.J."/>
            <person name="Cooper V.S."/>
            <person name="Mustapha M."/>
        </authorList>
    </citation>
    <scope>NUCLEOTIDE SEQUENCE</scope>
    <source>
        <strain evidence="3">STEN00053</strain>
    </source>
</reference>
<feature type="region of interest" description="Disordered" evidence="1">
    <location>
        <begin position="888"/>
        <end position="914"/>
    </location>
</feature>
<dbReference type="InterPro" id="IPR014862">
    <property type="entry name" value="TrwC"/>
</dbReference>
<evidence type="ECO:0000313" key="4">
    <source>
        <dbReference type="Proteomes" id="UP000634179"/>
    </source>
</evidence>
<feature type="region of interest" description="Disordered" evidence="1">
    <location>
        <begin position="956"/>
        <end position="975"/>
    </location>
</feature>
<proteinExistence type="predicted"/>
<dbReference type="Pfam" id="PF08751">
    <property type="entry name" value="TrwC"/>
    <property type="match status" value="1"/>
</dbReference>
<dbReference type="AlphaFoldDB" id="A0AA41CCS2"/>
<sequence>MFNVTALTAQGTDSKSGAAVVEYLMLTEYYLDKDGNAQDTMAWGGKMAAHLNLLSTAVTRESMSKLAEGFDPQTGRALCQNAGQKGKVRPKVDKNGDPVLDAQGKPEVVVVGGHRVGYDVTVSAPKDVGILFAMESPERRDAVLKAHQAASAEAMNRLEQMVETRRGKGGKDVIGVKGLVWSSHQHFAGRDLDMDLHTHHLVYGVALGADGKESTFDAVEIYRHARAMDEIYKLELYKNLQGLGYQVEHVRELDDDGKETNRSYARLAGIDQDVIDHFSKRRKALLEYAEQHGVSTQQANKATRKHKNEPTYTELVEHWQEALKDFELTPETLKAARGNLNKVEHKSDAELLELLHENEAVFNDIDLVRVLGMEYAGKLDAAGLHARIEQFKQDNGLVLVNAERLADEDRGQTLARKHTEDRFCAPWMLQAEQAVVDIANRRANETQHHASQATVDRVIEDYQKAKGFQLSQEQLVAVNHICRGSGGVANLSGLAGTGKTTISELYKEALESEGMVLLGVCVSNKAAQKLEVESGMPSTSMAQMLHDLAEGKRELQPNDVLVIDEAGMVDTRDTRALLAYAEKAKSKVILQGDAEQLQPIGAGSGFQLTKQAVGDVKLTEIRRQARQEDRETAMGFYAKNENGEVVDLKKGTRSRRETLELGDEQKERLMDSIVEAHSQEKCIERLVNDYFKNPAALDDKLVLAHSRAEVGALNAGIRKGLKERGEIGTDEVVVEGRVNGRKFDLALVEGDRVMFTAKSKDLGVVNGTQATIQSIKASRSGGYDIVGALRSENPKENGRKVVWNTHEHKAVVHDYAVTVHKSQGQGKREVFHRMNLGMMDNASSLVAFTRLTKGHYRLYGTYDDVEQLNTRLGLERLKATVLDAGLKDDPQRPVVQRPGAVARPTTQRPAAQRTRIQGKLDALLKEHAERPKPQMSEGERKARWLLEVLEPLRRARQASPKLPAQSPNHRQGFSL</sequence>
<dbReference type="Gene3D" id="2.30.30.940">
    <property type="match status" value="1"/>
</dbReference>
<dbReference type="SUPFAM" id="SSF55464">
    <property type="entry name" value="Origin of replication-binding domain, RBD-like"/>
    <property type="match status" value="1"/>
</dbReference>